<dbReference type="NCBIfam" id="TIGR00229">
    <property type="entry name" value="sensory_box"/>
    <property type="match status" value="1"/>
</dbReference>
<evidence type="ECO:0000256" key="13">
    <source>
        <dbReference type="ARBA" id="ARBA00023136"/>
    </source>
</evidence>
<feature type="transmembrane region" description="Helical" evidence="14">
    <location>
        <begin position="21"/>
        <end position="41"/>
    </location>
</feature>
<reference evidence="18" key="1">
    <citation type="submission" date="2021-04" db="EMBL/GenBank/DDBJ databases">
        <title>Oceanospirillales bacteria with DddD are important DMSP degraders in coastal seawater.</title>
        <authorList>
            <person name="Liu J."/>
        </authorList>
    </citation>
    <scope>NUCLEOTIDE SEQUENCE</scope>
    <source>
        <strain evidence="18">D13-1</strain>
    </source>
</reference>
<evidence type="ECO:0000256" key="2">
    <source>
        <dbReference type="ARBA" id="ARBA00004651"/>
    </source>
</evidence>
<keyword evidence="7 14" id="KW-0812">Transmembrane</keyword>
<keyword evidence="19" id="KW-1185">Reference proteome</keyword>
<accession>A0ABY5HF33</accession>
<dbReference type="SUPFAM" id="SSF55874">
    <property type="entry name" value="ATPase domain of HSP90 chaperone/DNA topoisomerase II/histidine kinase"/>
    <property type="match status" value="1"/>
</dbReference>
<dbReference type="SUPFAM" id="SSF103190">
    <property type="entry name" value="Sensory domain-like"/>
    <property type="match status" value="1"/>
</dbReference>
<dbReference type="EC" id="2.7.13.3" evidence="3"/>
<evidence type="ECO:0000259" key="15">
    <source>
        <dbReference type="PROSITE" id="PS50109"/>
    </source>
</evidence>
<dbReference type="PROSITE" id="PS50109">
    <property type="entry name" value="HIS_KIN"/>
    <property type="match status" value="1"/>
</dbReference>
<dbReference type="InterPro" id="IPR036097">
    <property type="entry name" value="HisK_dim/P_sf"/>
</dbReference>
<name>A0ABY5HF33_9GAMM</name>
<evidence type="ECO:0000256" key="9">
    <source>
        <dbReference type="ARBA" id="ARBA00022777"/>
    </source>
</evidence>
<dbReference type="Pfam" id="PF13426">
    <property type="entry name" value="PAS_9"/>
    <property type="match status" value="1"/>
</dbReference>
<dbReference type="Pfam" id="PF02518">
    <property type="entry name" value="HATPase_c"/>
    <property type="match status" value="1"/>
</dbReference>
<dbReference type="PROSITE" id="PS50112">
    <property type="entry name" value="PAS"/>
    <property type="match status" value="1"/>
</dbReference>
<dbReference type="InterPro" id="IPR005467">
    <property type="entry name" value="His_kinase_dom"/>
</dbReference>
<feature type="transmembrane region" description="Helical" evidence="14">
    <location>
        <begin position="317"/>
        <end position="340"/>
    </location>
</feature>
<dbReference type="CDD" id="cd00082">
    <property type="entry name" value="HisKA"/>
    <property type="match status" value="1"/>
</dbReference>
<dbReference type="Pfam" id="PF00512">
    <property type="entry name" value="HisKA"/>
    <property type="match status" value="1"/>
</dbReference>
<dbReference type="InterPro" id="IPR004358">
    <property type="entry name" value="Sig_transdc_His_kin-like_C"/>
</dbReference>
<dbReference type="InterPro" id="IPR003594">
    <property type="entry name" value="HATPase_dom"/>
</dbReference>
<evidence type="ECO:0000256" key="10">
    <source>
        <dbReference type="ARBA" id="ARBA00022840"/>
    </source>
</evidence>
<keyword evidence="6" id="KW-0808">Transferase</keyword>
<dbReference type="InterPro" id="IPR035965">
    <property type="entry name" value="PAS-like_dom_sf"/>
</dbReference>
<sequence>MNDTQRASQTSISTVRATRPVAVILLLLLFLFLMAQVSVLVRQQALEDVKLRSAADMNRYILSLQQKLDRYKDLPQLLASHSELLNALLHENDADARMRANLYLERVNSTIGTTDAYLMNAAGETIAASNWWQDKTFIGQNFSFRPYYTQAMAGKAGRYFALGTTSNKRGYFYSYPVRIGGRVGGVIVVKIDLNDIEGDWNDPLLDILVTDEDGIIVISTRPDWKFRTLKPLAQQDLSRIVDSLRYGTEPLTSLDILWRDQGPDGSQLITLVEGSRKDNPSLDGVRTRHYLLQSSPVPNSGLSVAVLASMKPVEQRVFRALLLSAIVYFALLLLVLFILARGRIKQERALFRQRELHALEENDARIRAIIDNTQAGLITLDGQGRIESCNPTAEKLFHYLEADIRGDYFSKLLARPDRPVCWQHITAAPGDSTQELHIEAAARRADGSLFPIELTIGRMAANGEHHFIVTIHDITERKQQETQLQRAQLLLESRVEQRTQDLTLANARLQREIGQHQQTQNELIQTAKLAVLGQMSAGINHELNQPLTAIRSYADNGRVFLQRGRAERAEANLEEISQLTERMAKIIHPLKEFARVSSGAPEPVCLKAVRDGALSILYGRLDRQSVSIHWPPGLGNVYVLGDTLRLEQVLVNLLGNAMQALEDQPDGRIDIDLECSDEVVRLSVRDSGPGISPEYLEHLFEPFFTTKKAGQGLGLGLSISHRIVESLGGQLQASNHPDGGACFTLVLRAVAQPSITE</sequence>
<dbReference type="SUPFAM" id="SSF55785">
    <property type="entry name" value="PYP-like sensor domain (PAS domain)"/>
    <property type="match status" value="1"/>
</dbReference>
<comment type="catalytic activity">
    <reaction evidence="1">
        <text>ATP + protein L-histidine = ADP + protein N-phospho-L-histidine.</text>
        <dbReference type="EC" id="2.7.13.3"/>
    </reaction>
</comment>
<organism evidence="18 19">
    <name type="scientific">Marinobacterium rhizophilum</name>
    <dbReference type="NCBI Taxonomy" id="420402"/>
    <lineage>
        <taxon>Bacteria</taxon>
        <taxon>Pseudomonadati</taxon>
        <taxon>Pseudomonadota</taxon>
        <taxon>Gammaproteobacteria</taxon>
        <taxon>Oceanospirillales</taxon>
        <taxon>Oceanospirillaceae</taxon>
        <taxon>Marinobacterium</taxon>
    </lineage>
</organism>
<comment type="subcellular location">
    <subcellularLocation>
        <location evidence="2">Cell membrane</location>
        <topology evidence="2">Multi-pass membrane protein</topology>
    </subcellularLocation>
</comment>
<evidence type="ECO:0000313" key="18">
    <source>
        <dbReference type="EMBL" id="UTW10966.1"/>
    </source>
</evidence>
<dbReference type="InterPro" id="IPR029151">
    <property type="entry name" value="Sensor-like_sf"/>
</dbReference>
<evidence type="ECO:0000256" key="11">
    <source>
        <dbReference type="ARBA" id="ARBA00022989"/>
    </source>
</evidence>
<keyword evidence="9" id="KW-0418">Kinase</keyword>
<dbReference type="RefSeq" id="WP_255853020.1">
    <property type="nucleotide sequence ID" value="NZ_CP073347.1"/>
</dbReference>
<dbReference type="Gene3D" id="1.10.287.130">
    <property type="match status" value="1"/>
</dbReference>
<dbReference type="PROSITE" id="PS50113">
    <property type="entry name" value="PAC"/>
    <property type="match status" value="1"/>
</dbReference>
<evidence type="ECO:0000256" key="6">
    <source>
        <dbReference type="ARBA" id="ARBA00022679"/>
    </source>
</evidence>
<dbReference type="InterPro" id="IPR033479">
    <property type="entry name" value="dCache_1"/>
</dbReference>
<dbReference type="PANTHER" id="PTHR43065:SF46">
    <property type="entry name" value="C4-DICARBOXYLATE TRANSPORT SENSOR PROTEIN DCTB"/>
    <property type="match status" value="1"/>
</dbReference>
<dbReference type="EMBL" id="CP073347">
    <property type="protein sequence ID" value="UTW10966.1"/>
    <property type="molecule type" value="Genomic_DNA"/>
</dbReference>
<evidence type="ECO:0000256" key="3">
    <source>
        <dbReference type="ARBA" id="ARBA00012438"/>
    </source>
</evidence>
<evidence type="ECO:0000256" key="1">
    <source>
        <dbReference type="ARBA" id="ARBA00000085"/>
    </source>
</evidence>
<evidence type="ECO:0000256" key="7">
    <source>
        <dbReference type="ARBA" id="ARBA00022692"/>
    </source>
</evidence>
<protein>
    <recommendedName>
        <fullName evidence="3">histidine kinase</fullName>
        <ecNumber evidence="3">2.7.13.3</ecNumber>
    </recommendedName>
</protein>
<gene>
    <name evidence="18" type="ORF">KDW95_17040</name>
</gene>
<dbReference type="Gene3D" id="3.30.450.20">
    <property type="entry name" value="PAS domain"/>
    <property type="match status" value="3"/>
</dbReference>
<evidence type="ECO:0000313" key="19">
    <source>
        <dbReference type="Proteomes" id="UP001058461"/>
    </source>
</evidence>
<keyword evidence="8" id="KW-0547">Nucleotide-binding</keyword>
<keyword evidence="11 14" id="KW-1133">Transmembrane helix</keyword>
<dbReference type="PANTHER" id="PTHR43065">
    <property type="entry name" value="SENSOR HISTIDINE KINASE"/>
    <property type="match status" value="1"/>
</dbReference>
<dbReference type="PRINTS" id="PR00344">
    <property type="entry name" value="BCTRLSENSOR"/>
</dbReference>
<dbReference type="InterPro" id="IPR000700">
    <property type="entry name" value="PAS-assoc_C"/>
</dbReference>
<dbReference type="Pfam" id="PF02743">
    <property type="entry name" value="dCache_1"/>
    <property type="match status" value="1"/>
</dbReference>
<dbReference type="InterPro" id="IPR000014">
    <property type="entry name" value="PAS"/>
</dbReference>
<dbReference type="SMART" id="SM00387">
    <property type="entry name" value="HATPase_c"/>
    <property type="match status" value="1"/>
</dbReference>
<evidence type="ECO:0000256" key="14">
    <source>
        <dbReference type="SAM" id="Phobius"/>
    </source>
</evidence>
<evidence type="ECO:0000256" key="4">
    <source>
        <dbReference type="ARBA" id="ARBA00022475"/>
    </source>
</evidence>
<keyword evidence="4" id="KW-1003">Cell membrane</keyword>
<feature type="domain" description="PAS" evidence="16">
    <location>
        <begin position="362"/>
        <end position="417"/>
    </location>
</feature>
<feature type="domain" description="Histidine kinase" evidence="15">
    <location>
        <begin position="538"/>
        <end position="751"/>
    </location>
</feature>
<evidence type="ECO:0000256" key="8">
    <source>
        <dbReference type="ARBA" id="ARBA00022741"/>
    </source>
</evidence>
<proteinExistence type="predicted"/>
<dbReference type="SMART" id="SM00388">
    <property type="entry name" value="HisKA"/>
    <property type="match status" value="1"/>
</dbReference>
<dbReference type="InterPro" id="IPR001610">
    <property type="entry name" value="PAC"/>
</dbReference>
<evidence type="ECO:0000259" key="17">
    <source>
        <dbReference type="PROSITE" id="PS50113"/>
    </source>
</evidence>
<feature type="domain" description="PAC" evidence="17">
    <location>
        <begin position="436"/>
        <end position="486"/>
    </location>
</feature>
<evidence type="ECO:0000259" key="16">
    <source>
        <dbReference type="PROSITE" id="PS50112"/>
    </source>
</evidence>
<keyword evidence="10" id="KW-0067">ATP-binding</keyword>
<keyword evidence="13 14" id="KW-0472">Membrane</keyword>
<keyword evidence="5" id="KW-0597">Phosphoprotein</keyword>
<dbReference type="CDD" id="cd00130">
    <property type="entry name" value="PAS"/>
    <property type="match status" value="1"/>
</dbReference>
<dbReference type="SMART" id="SM00091">
    <property type="entry name" value="PAS"/>
    <property type="match status" value="1"/>
</dbReference>
<dbReference type="SUPFAM" id="SSF47384">
    <property type="entry name" value="Homodimeric domain of signal transducing histidine kinase"/>
    <property type="match status" value="1"/>
</dbReference>
<dbReference type="Proteomes" id="UP001058461">
    <property type="component" value="Chromosome"/>
</dbReference>
<dbReference type="InterPro" id="IPR003661">
    <property type="entry name" value="HisK_dim/P_dom"/>
</dbReference>
<evidence type="ECO:0000256" key="12">
    <source>
        <dbReference type="ARBA" id="ARBA00023012"/>
    </source>
</evidence>
<dbReference type="SMART" id="SM00086">
    <property type="entry name" value="PAC"/>
    <property type="match status" value="1"/>
</dbReference>
<keyword evidence="12" id="KW-0902">Two-component regulatory system</keyword>
<evidence type="ECO:0000256" key="5">
    <source>
        <dbReference type="ARBA" id="ARBA00022553"/>
    </source>
</evidence>
<dbReference type="InterPro" id="IPR036890">
    <property type="entry name" value="HATPase_C_sf"/>
</dbReference>
<dbReference type="Gene3D" id="3.30.565.10">
    <property type="entry name" value="Histidine kinase-like ATPase, C-terminal domain"/>
    <property type="match status" value="1"/>
</dbReference>